<protein>
    <submittedName>
        <fullName evidence="1">Uncharacterized protein</fullName>
    </submittedName>
</protein>
<evidence type="ECO:0000313" key="2">
    <source>
        <dbReference type="Proteomes" id="UP000190951"/>
    </source>
</evidence>
<dbReference type="KEGG" id="crw:CROST_006520"/>
<dbReference type="STRING" id="84029.CROST_23400"/>
<dbReference type="EMBL" id="CP096983">
    <property type="protein sequence ID" value="URZ09944.1"/>
    <property type="molecule type" value="Genomic_DNA"/>
</dbReference>
<gene>
    <name evidence="1" type="ORF">CROST_006520</name>
</gene>
<proteinExistence type="predicted"/>
<reference evidence="1 2" key="1">
    <citation type="submission" date="2022-04" db="EMBL/GenBank/DDBJ databases">
        <title>Genome sequence of C. roseum typestrain.</title>
        <authorList>
            <person name="Poehlein A."/>
            <person name="Schoch T."/>
            <person name="Duerre P."/>
            <person name="Daniel R."/>
        </authorList>
    </citation>
    <scope>NUCLEOTIDE SEQUENCE [LARGE SCALE GENOMIC DNA]</scope>
    <source>
        <strain evidence="1 2">DSM 7320</strain>
    </source>
</reference>
<dbReference type="Proteomes" id="UP000190951">
    <property type="component" value="Chromosome"/>
</dbReference>
<sequence>MQNIINYIMNKKISFIFLILAIFSAISIYKKFKNEYKK</sequence>
<organism evidence="1 2">
    <name type="scientific">Clostridium felsineum</name>
    <dbReference type="NCBI Taxonomy" id="36839"/>
    <lineage>
        <taxon>Bacteria</taxon>
        <taxon>Bacillati</taxon>
        <taxon>Bacillota</taxon>
        <taxon>Clostridia</taxon>
        <taxon>Eubacteriales</taxon>
        <taxon>Clostridiaceae</taxon>
        <taxon>Clostridium</taxon>
    </lineage>
</organism>
<accession>A0A1S8MAJ0</accession>
<keyword evidence="2" id="KW-1185">Reference proteome</keyword>
<name>A0A1S8MAJ0_9CLOT</name>
<evidence type="ECO:0000313" key="1">
    <source>
        <dbReference type="EMBL" id="URZ09944.1"/>
    </source>
</evidence>
<dbReference type="AlphaFoldDB" id="A0A1S8MAJ0"/>